<feature type="compositionally biased region" description="Basic and acidic residues" evidence="1">
    <location>
        <begin position="374"/>
        <end position="383"/>
    </location>
</feature>
<feature type="region of interest" description="Disordered" evidence="1">
    <location>
        <begin position="308"/>
        <end position="383"/>
    </location>
</feature>
<reference evidence="2" key="1">
    <citation type="submission" date="2021-11" db="EMBL/GenBank/DDBJ databases">
        <authorList>
            <consortium name="Genoscope - CEA"/>
            <person name="William W."/>
        </authorList>
    </citation>
    <scope>NUCLEOTIDE SEQUENCE</scope>
</reference>
<dbReference type="EMBL" id="CAKKNE010000002">
    <property type="protein sequence ID" value="CAH0367682.1"/>
    <property type="molecule type" value="Genomic_DNA"/>
</dbReference>
<feature type="region of interest" description="Disordered" evidence="1">
    <location>
        <begin position="146"/>
        <end position="280"/>
    </location>
</feature>
<feature type="compositionally biased region" description="Acidic residues" evidence="1">
    <location>
        <begin position="147"/>
        <end position="157"/>
    </location>
</feature>
<feature type="compositionally biased region" description="Acidic residues" evidence="1">
    <location>
        <begin position="355"/>
        <end position="366"/>
    </location>
</feature>
<dbReference type="AlphaFoldDB" id="A0A8J2SIX9"/>
<protein>
    <submittedName>
        <fullName evidence="2">Uncharacterized protein</fullName>
    </submittedName>
</protein>
<feature type="region of interest" description="Disordered" evidence="1">
    <location>
        <begin position="12"/>
        <end position="67"/>
    </location>
</feature>
<sequence length="383" mass="41019">MASAAQIAAAQKLADEMAAAAEAEDSDDAPLESLVTVTNNGAADRDASDDEVMPTPKRRGPPTDEDLAEALDTDLAARKPLPDFRRDGPRVGETIRRKVERPTGPAWAEGKIIGYLGPDESDFVDANGARAALYRVRYESGLRELVGDEEDLEEWEVNDSSADRSPLDEFGRPANCSDGDDGEALSNWAPFTPRAAPARAPTSMPPRRAVPAWAPLDAPPPPPRPEPLSPGRRKKKRPLFDDDDASAGSLEAELAERGRRIVERTRPTVRDAGSDSEEDFVPGALDVETLRAMGLIAGAAPPVAPAYAVVVPAPPPPPPPPDEARRLAADPSIDLREAYRREQASRAPAVAAPAVDEDSDDSDDAPLESLITVRRRDDSSDDD</sequence>
<name>A0A8J2SIX9_9STRA</name>
<gene>
    <name evidence="2" type="ORF">PECAL_2P07150</name>
</gene>
<accession>A0A8J2SIX9</accession>
<feature type="compositionally biased region" description="Low complexity" evidence="1">
    <location>
        <begin position="189"/>
        <end position="216"/>
    </location>
</feature>
<comment type="caution">
    <text evidence="2">The sequence shown here is derived from an EMBL/GenBank/DDBJ whole genome shotgun (WGS) entry which is preliminary data.</text>
</comment>
<organism evidence="2 3">
    <name type="scientific">Pelagomonas calceolata</name>
    <dbReference type="NCBI Taxonomy" id="35677"/>
    <lineage>
        <taxon>Eukaryota</taxon>
        <taxon>Sar</taxon>
        <taxon>Stramenopiles</taxon>
        <taxon>Ochrophyta</taxon>
        <taxon>Pelagophyceae</taxon>
        <taxon>Pelagomonadales</taxon>
        <taxon>Pelagomonadaceae</taxon>
        <taxon>Pelagomonas</taxon>
    </lineage>
</organism>
<feature type="compositionally biased region" description="Pro residues" evidence="1">
    <location>
        <begin position="312"/>
        <end position="321"/>
    </location>
</feature>
<evidence type="ECO:0000313" key="2">
    <source>
        <dbReference type="EMBL" id="CAH0367682.1"/>
    </source>
</evidence>
<feature type="compositionally biased region" description="Basic and acidic residues" evidence="1">
    <location>
        <begin position="322"/>
        <end position="344"/>
    </location>
</feature>
<dbReference type="Proteomes" id="UP000789595">
    <property type="component" value="Unassembled WGS sequence"/>
</dbReference>
<evidence type="ECO:0000256" key="1">
    <source>
        <dbReference type="SAM" id="MobiDB-lite"/>
    </source>
</evidence>
<feature type="compositionally biased region" description="Pro residues" evidence="1">
    <location>
        <begin position="217"/>
        <end position="228"/>
    </location>
</feature>
<evidence type="ECO:0000313" key="3">
    <source>
        <dbReference type="Proteomes" id="UP000789595"/>
    </source>
</evidence>
<feature type="compositionally biased region" description="Low complexity" evidence="1">
    <location>
        <begin position="12"/>
        <end position="21"/>
    </location>
</feature>
<keyword evidence="3" id="KW-1185">Reference proteome</keyword>
<proteinExistence type="predicted"/>
<feature type="compositionally biased region" description="Basic and acidic residues" evidence="1">
    <location>
        <begin position="254"/>
        <end position="273"/>
    </location>
</feature>
<feature type="compositionally biased region" description="Basic and acidic residues" evidence="1">
    <location>
        <begin position="161"/>
        <end position="171"/>
    </location>
</feature>